<protein>
    <submittedName>
        <fullName evidence="1">Uncharacterized protein</fullName>
    </submittedName>
</protein>
<gene>
    <name evidence="1" type="ORF">O1611_g7276</name>
</gene>
<proteinExistence type="predicted"/>
<sequence>MEDSNTQEPRPRGPRLYHKKSRTGCLRCKQRRVKCDELRPTCSSCSRHLVECVYQTQPRVLANAKAASPSQPETKPLINPTTSIASTAPAPVPDIASHKSALSPLNAHPSDSALVHSPHSSRFYPSPSSSHLTPHVDDGEPDIDLPEGPWRRVWELRLLHNSQSRMRQPFFEPQTPEIEQLWSEDVPNMAFSFAQKQGRCGLLYIEMAHSALHMWTTSTDKQEREELIKLQQTYQLMCSKEQRRDIDEIPHASPKLLDYICFTALRIVAHSLALVQTLSLDPWEPPLQWLYMGHGAGTVFRRARDKLKAEHRTLIGKFAEHPPILREAKDTILTDHSQLAWLLDHPSHPSSIEAQTDQELNDEGVRSVYEQALSYTCSVMNAVERGEPRLAIARRLGGFAVWVPIEFSKFIEQRRPRALVILAHFMAIWINLEDVWLIGRAGEWQIRCKRHEMSSGRLLLSNDQLCNRLTEKLEQRIYRIADEHYDEVLLAFISCNS</sequence>
<organism evidence="1 2">
    <name type="scientific">Lasiodiplodia mahajangana</name>
    <dbReference type="NCBI Taxonomy" id="1108764"/>
    <lineage>
        <taxon>Eukaryota</taxon>
        <taxon>Fungi</taxon>
        <taxon>Dikarya</taxon>
        <taxon>Ascomycota</taxon>
        <taxon>Pezizomycotina</taxon>
        <taxon>Dothideomycetes</taxon>
        <taxon>Dothideomycetes incertae sedis</taxon>
        <taxon>Botryosphaeriales</taxon>
        <taxon>Botryosphaeriaceae</taxon>
        <taxon>Lasiodiplodia</taxon>
    </lineage>
</organism>
<dbReference type="Proteomes" id="UP001153332">
    <property type="component" value="Unassembled WGS sequence"/>
</dbReference>
<evidence type="ECO:0000313" key="1">
    <source>
        <dbReference type="EMBL" id="KAJ8126361.1"/>
    </source>
</evidence>
<reference evidence="1" key="1">
    <citation type="submission" date="2022-12" db="EMBL/GenBank/DDBJ databases">
        <title>Genome Sequence of Lasiodiplodia mahajangana.</title>
        <authorList>
            <person name="Buettner E."/>
        </authorList>
    </citation>
    <scope>NUCLEOTIDE SEQUENCE</scope>
    <source>
        <strain evidence="1">VT137</strain>
    </source>
</reference>
<dbReference type="EMBL" id="JAPUUL010001891">
    <property type="protein sequence ID" value="KAJ8126361.1"/>
    <property type="molecule type" value="Genomic_DNA"/>
</dbReference>
<evidence type="ECO:0000313" key="2">
    <source>
        <dbReference type="Proteomes" id="UP001153332"/>
    </source>
</evidence>
<keyword evidence="2" id="KW-1185">Reference proteome</keyword>
<name>A0ACC2JG19_9PEZI</name>
<accession>A0ACC2JG19</accession>
<comment type="caution">
    <text evidence="1">The sequence shown here is derived from an EMBL/GenBank/DDBJ whole genome shotgun (WGS) entry which is preliminary data.</text>
</comment>